<evidence type="ECO:0000313" key="9">
    <source>
        <dbReference type="EMBL" id="BBE20860.1"/>
    </source>
</evidence>
<protein>
    <submittedName>
        <fullName evidence="9">NADH-ubiquinone oxidoreductase chain L</fullName>
    </submittedName>
</protein>
<dbReference type="EMBL" id="AP018694">
    <property type="protein sequence ID" value="BBE20860.1"/>
    <property type="molecule type" value="Genomic_DNA"/>
</dbReference>
<evidence type="ECO:0000256" key="4">
    <source>
        <dbReference type="ARBA" id="ARBA00023136"/>
    </source>
</evidence>
<dbReference type="NCBIfam" id="TIGR01974">
    <property type="entry name" value="NDH_I_L"/>
    <property type="match status" value="1"/>
</dbReference>
<evidence type="ECO:0000256" key="3">
    <source>
        <dbReference type="ARBA" id="ARBA00022989"/>
    </source>
</evidence>
<feature type="transmembrane region" description="Helical" evidence="6">
    <location>
        <begin position="31"/>
        <end position="57"/>
    </location>
</feature>
<dbReference type="Gene3D" id="1.20.5.2700">
    <property type="match status" value="1"/>
</dbReference>
<sequence>MTGYTYTVFIILIPLVMFLVTGLLGMKWKPIISGILGTIGMGTSWTLSLITAGSYFFGHHAEGFQTIIPFEMKWLQFTDTLIIKMGILLDPISVMMLVVITTISFMVHLYSIGYMHGEVGFQRFYAFLSLFTFSMLGLVIATNIFQMYIFWELVGVSSFLLIGFYYQKPSAVAASKKAFIVTRFADLGFLIGILILSFVTGTFDFGKLTEPGTAIFGSAASMSFMGISAMTWAMTLIFIGGAGKSAMFPLHIWLPDAMEGPTPVSALIHAATMVVAGVFLVARMFPVIHFQAPAAQEIIGYVGGFTSLFAAVIAITQYDIKRVLAFSTLSQLGYMMLALGVSGYGGEEGLGYMAGMFHLFTHAMFKALLFLGAGSIIHAVHSNNMYDMGGLRKYLPITHITFLIACLTIAGVPFLSGFYSKDEILVAALHHNKLLFAVEFIVAGLTAFYMFRLYFSVFWGKDRHYHHTPHESPLVMTIPLMFLAVASIFAGYLPFTELVTSDKLGFESEMNYMVAVPSVLIGLLGIGMAWILYKKESDVPAKLAKSWGILYTATYNKFYFDEIYLFVTRKIIFNYISRPIAWFDRHIIDAFMVGIGLTTEKVSYKIKGMQSGQLQHYAFAFVAGTLALALSMIYFLM</sequence>
<feature type="transmembrane region" description="Helical" evidence="6">
    <location>
        <begin position="124"/>
        <end position="142"/>
    </location>
</feature>
<dbReference type="InterPro" id="IPR001750">
    <property type="entry name" value="ND/Mrp_TM"/>
</dbReference>
<evidence type="ECO:0000259" key="8">
    <source>
        <dbReference type="Pfam" id="PF00662"/>
    </source>
</evidence>
<dbReference type="GO" id="GO:0012505">
    <property type="term" value="C:endomembrane system"/>
    <property type="evidence" value="ECO:0007669"/>
    <property type="project" value="UniProtKB-SubCell"/>
</dbReference>
<evidence type="ECO:0000256" key="1">
    <source>
        <dbReference type="ARBA" id="ARBA00004127"/>
    </source>
</evidence>
<feature type="transmembrane region" description="Helical" evidence="6">
    <location>
        <begin position="474"/>
        <end position="492"/>
    </location>
</feature>
<feature type="transmembrane region" description="Helical" evidence="6">
    <location>
        <begin position="298"/>
        <end position="316"/>
    </location>
</feature>
<reference evidence="9" key="1">
    <citation type="journal article" date="2020" name="Int. J. Syst. Evol. Microbiol.">
        <title>Aquipluma nitroreducens gen. nov. sp. nov., a novel facultatively anaerobic bacterium isolated from a freshwater lake.</title>
        <authorList>
            <person name="Watanabe M."/>
            <person name="Kojima H."/>
            <person name="Fukui M."/>
        </authorList>
    </citation>
    <scope>NUCLEOTIDE SEQUENCE</scope>
    <source>
        <strain evidence="9">MeG22</strain>
    </source>
</reference>
<feature type="domain" description="NADH:quinone oxidoreductase/Mrp antiporter transmembrane" evidence="7">
    <location>
        <begin position="141"/>
        <end position="442"/>
    </location>
</feature>
<dbReference type="GO" id="GO:0008137">
    <property type="term" value="F:NADH dehydrogenase (ubiquinone) activity"/>
    <property type="evidence" value="ECO:0007669"/>
    <property type="project" value="InterPro"/>
</dbReference>
<feature type="transmembrane region" description="Helical" evidence="6">
    <location>
        <begin position="178"/>
        <end position="199"/>
    </location>
</feature>
<feature type="transmembrane region" description="Helical" evidence="6">
    <location>
        <begin position="434"/>
        <end position="454"/>
    </location>
</feature>
<dbReference type="InterPro" id="IPR003945">
    <property type="entry name" value="NU5C-like"/>
</dbReference>
<dbReference type="PRINTS" id="PR01434">
    <property type="entry name" value="NADHDHGNASE5"/>
</dbReference>
<feature type="transmembrane region" description="Helical" evidence="6">
    <location>
        <begin position="394"/>
        <end position="414"/>
    </location>
</feature>
<name>A0A5K7SGV9_9BACT</name>
<dbReference type="Pfam" id="PF00361">
    <property type="entry name" value="Proton_antipo_M"/>
    <property type="match status" value="1"/>
</dbReference>
<dbReference type="Proteomes" id="UP001193389">
    <property type="component" value="Chromosome"/>
</dbReference>
<dbReference type="RefSeq" id="WP_318348952.1">
    <property type="nucleotide sequence ID" value="NZ_AP018694.1"/>
</dbReference>
<dbReference type="GO" id="GO:0003954">
    <property type="term" value="F:NADH dehydrogenase activity"/>
    <property type="evidence" value="ECO:0007669"/>
    <property type="project" value="TreeGrafter"/>
</dbReference>
<dbReference type="KEGG" id="anf:AQPE_5055"/>
<dbReference type="PANTHER" id="PTHR42829:SF2">
    <property type="entry name" value="NADH-UBIQUINONE OXIDOREDUCTASE CHAIN 5"/>
    <property type="match status" value="1"/>
</dbReference>
<keyword evidence="3 6" id="KW-1133">Transmembrane helix</keyword>
<feature type="transmembrane region" description="Helical" evidence="6">
    <location>
        <begin position="512"/>
        <end position="533"/>
    </location>
</feature>
<dbReference type="AlphaFoldDB" id="A0A5K7SGV9"/>
<dbReference type="Pfam" id="PF00662">
    <property type="entry name" value="Proton_antipo_N"/>
    <property type="match status" value="1"/>
</dbReference>
<accession>A0A5K7SGV9</accession>
<feature type="transmembrane region" description="Helical" evidence="6">
    <location>
        <begin position="323"/>
        <end position="344"/>
    </location>
</feature>
<feature type="domain" description="NADH-Ubiquinone oxidoreductase (complex I) chain 5 N-terminal" evidence="8">
    <location>
        <begin position="74"/>
        <end position="125"/>
    </location>
</feature>
<dbReference type="PRINTS" id="PR01435">
    <property type="entry name" value="NPOXDRDTASE5"/>
</dbReference>
<dbReference type="InterPro" id="IPR018393">
    <property type="entry name" value="NADHpl_OxRdtase_5_subgr"/>
</dbReference>
<gene>
    <name evidence="9" type="ORF">AQPE_5055</name>
</gene>
<dbReference type="GO" id="GO:0015990">
    <property type="term" value="P:electron transport coupled proton transport"/>
    <property type="evidence" value="ECO:0007669"/>
    <property type="project" value="TreeGrafter"/>
</dbReference>
<comment type="subcellular location">
    <subcellularLocation>
        <location evidence="1">Endomembrane system</location>
        <topology evidence="1">Multi-pass membrane protein</topology>
    </subcellularLocation>
    <subcellularLocation>
        <location evidence="5">Membrane</location>
        <topology evidence="5">Multi-pass membrane protein</topology>
    </subcellularLocation>
</comment>
<dbReference type="GO" id="GO:0042773">
    <property type="term" value="P:ATP synthesis coupled electron transport"/>
    <property type="evidence" value="ECO:0007669"/>
    <property type="project" value="InterPro"/>
</dbReference>
<feature type="transmembrane region" description="Helical" evidence="6">
    <location>
        <begin position="219"/>
        <end position="243"/>
    </location>
</feature>
<evidence type="ECO:0000256" key="5">
    <source>
        <dbReference type="RuleBase" id="RU000320"/>
    </source>
</evidence>
<keyword evidence="10" id="KW-1185">Reference proteome</keyword>
<dbReference type="InterPro" id="IPR001516">
    <property type="entry name" value="Proton_antipo_N"/>
</dbReference>
<dbReference type="NCBIfam" id="NF005141">
    <property type="entry name" value="PRK06590.1"/>
    <property type="match status" value="1"/>
</dbReference>
<feature type="transmembrane region" description="Helical" evidence="6">
    <location>
        <begin position="350"/>
        <end position="373"/>
    </location>
</feature>
<organism evidence="9 10">
    <name type="scientific">Aquipluma nitroreducens</name>
    <dbReference type="NCBI Taxonomy" id="2010828"/>
    <lineage>
        <taxon>Bacteria</taxon>
        <taxon>Pseudomonadati</taxon>
        <taxon>Bacteroidota</taxon>
        <taxon>Bacteroidia</taxon>
        <taxon>Marinilabiliales</taxon>
        <taxon>Prolixibacteraceae</taxon>
        <taxon>Aquipluma</taxon>
    </lineage>
</organism>
<feature type="transmembrane region" description="Helical" evidence="6">
    <location>
        <begin position="148"/>
        <end position="166"/>
    </location>
</feature>
<evidence type="ECO:0000256" key="6">
    <source>
        <dbReference type="SAM" id="Phobius"/>
    </source>
</evidence>
<proteinExistence type="predicted"/>
<feature type="transmembrane region" description="Helical" evidence="6">
    <location>
        <begin position="617"/>
        <end position="636"/>
    </location>
</feature>
<dbReference type="GO" id="GO:0016020">
    <property type="term" value="C:membrane"/>
    <property type="evidence" value="ECO:0007669"/>
    <property type="project" value="UniProtKB-SubCell"/>
</dbReference>
<evidence type="ECO:0000259" key="7">
    <source>
        <dbReference type="Pfam" id="PF00361"/>
    </source>
</evidence>
<feature type="transmembrane region" description="Helical" evidence="6">
    <location>
        <begin position="6"/>
        <end position="24"/>
    </location>
</feature>
<keyword evidence="4 6" id="KW-0472">Membrane</keyword>
<evidence type="ECO:0000256" key="2">
    <source>
        <dbReference type="ARBA" id="ARBA00022692"/>
    </source>
</evidence>
<dbReference type="PANTHER" id="PTHR42829">
    <property type="entry name" value="NADH-UBIQUINONE OXIDOREDUCTASE CHAIN 5"/>
    <property type="match status" value="1"/>
</dbReference>
<feature type="transmembrane region" description="Helical" evidence="6">
    <location>
        <begin position="92"/>
        <end position="112"/>
    </location>
</feature>
<keyword evidence="2 5" id="KW-0812">Transmembrane</keyword>
<feature type="transmembrane region" description="Helical" evidence="6">
    <location>
        <begin position="264"/>
        <end position="286"/>
    </location>
</feature>
<evidence type="ECO:0000313" key="10">
    <source>
        <dbReference type="Proteomes" id="UP001193389"/>
    </source>
</evidence>